<dbReference type="OrthoDB" id="8326226at2"/>
<dbReference type="AlphaFoldDB" id="A0A5C4NN43"/>
<feature type="domain" description="HPr kinase/phosphorylase C-terminal" evidence="1">
    <location>
        <begin position="4"/>
        <end position="81"/>
    </location>
</feature>
<dbReference type="InterPro" id="IPR011104">
    <property type="entry name" value="Hpr_kin/Pase_C"/>
</dbReference>
<dbReference type="SUPFAM" id="SSF53795">
    <property type="entry name" value="PEP carboxykinase-like"/>
    <property type="match status" value="1"/>
</dbReference>
<organism evidence="2 3">
    <name type="scientific">Rubellimicrobium roseum</name>
    <dbReference type="NCBI Taxonomy" id="687525"/>
    <lineage>
        <taxon>Bacteria</taxon>
        <taxon>Pseudomonadati</taxon>
        <taxon>Pseudomonadota</taxon>
        <taxon>Alphaproteobacteria</taxon>
        <taxon>Rhodobacterales</taxon>
        <taxon>Roseobacteraceae</taxon>
        <taxon>Rubellimicrobium</taxon>
    </lineage>
</organism>
<dbReference type="Proteomes" id="UP000305709">
    <property type="component" value="Unassembled WGS sequence"/>
</dbReference>
<accession>A0A5C4NN43</accession>
<dbReference type="RefSeq" id="WP_139080040.1">
    <property type="nucleotide sequence ID" value="NZ_VDFV01000002.1"/>
</dbReference>
<dbReference type="CDD" id="cd01918">
    <property type="entry name" value="HprK_C"/>
    <property type="match status" value="1"/>
</dbReference>
<sequence length="145" mass="15432">MTLVVHATTVAWRGRGVLIRGASGAGKSSLGLELMAGGCRLVADDRTELRAEDGRLLARCPPAIRGLIEARGVGLLAARSLEEAPVRLIVDLDRTETERLPPWRGEAVLGVTLPCLHKPATGHFAAAVLQYLKAGRIEPAAPRFP</sequence>
<protein>
    <recommendedName>
        <fullName evidence="1">HPr kinase/phosphorylase C-terminal domain-containing protein</fullName>
    </recommendedName>
</protein>
<name>A0A5C4NN43_9RHOB</name>
<evidence type="ECO:0000313" key="3">
    <source>
        <dbReference type="Proteomes" id="UP000305709"/>
    </source>
</evidence>
<dbReference type="Gene3D" id="3.40.50.300">
    <property type="entry name" value="P-loop containing nucleotide triphosphate hydrolases"/>
    <property type="match status" value="1"/>
</dbReference>
<reference evidence="2 3" key="1">
    <citation type="submission" date="2019-06" db="EMBL/GenBank/DDBJ databases">
        <authorList>
            <person name="Jiang L."/>
        </authorList>
    </citation>
    <scope>NUCLEOTIDE SEQUENCE [LARGE SCALE GENOMIC DNA]</scope>
    <source>
        <strain evidence="2 3">YIM 48858</strain>
    </source>
</reference>
<dbReference type="GO" id="GO:0000155">
    <property type="term" value="F:phosphorelay sensor kinase activity"/>
    <property type="evidence" value="ECO:0007669"/>
    <property type="project" value="InterPro"/>
</dbReference>
<evidence type="ECO:0000313" key="2">
    <source>
        <dbReference type="EMBL" id="TNC74077.1"/>
    </source>
</evidence>
<keyword evidence="3" id="KW-1185">Reference proteome</keyword>
<gene>
    <name evidence="2" type="ORF">FHG71_02435</name>
</gene>
<dbReference type="EMBL" id="VDFV01000002">
    <property type="protein sequence ID" value="TNC74077.1"/>
    <property type="molecule type" value="Genomic_DNA"/>
</dbReference>
<dbReference type="Pfam" id="PF07475">
    <property type="entry name" value="Hpr_kinase_C"/>
    <property type="match status" value="1"/>
</dbReference>
<comment type="caution">
    <text evidence="2">The sequence shown here is derived from an EMBL/GenBank/DDBJ whole genome shotgun (WGS) entry which is preliminary data.</text>
</comment>
<dbReference type="GO" id="GO:0005524">
    <property type="term" value="F:ATP binding"/>
    <property type="evidence" value="ECO:0007669"/>
    <property type="project" value="InterPro"/>
</dbReference>
<evidence type="ECO:0000259" key="1">
    <source>
        <dbReference type="Pfam" id="PF07475"/>
    </source>
</evidence>
<dbReference type="GO" id="GO:0006109">
    <property type="term" value="P:regulation of carbohydrate metabolic process"/>
    <property type="evidence" value="ECO:0007669"/>
    <property type="project" value="InterPro"/>
</dbReference>
<dbReference type="InterPro" id="IPR027417">
    <property type="entry name" value="P-loop_NTPase"/>
</dbReference>
<proteinExistence type="predicted"/>